<dbReference type="EMBL" id="JAMTCK010000008">
    <property type="protein sequence ID" value="MCP2166721.1"/>
    <property type="molecule type" value="Genomic_DNA"/>
</dbReference>
<name>A0AAE3GEB5_9PSEU</name>
<dbReference type="InterPro" id="IPR043917">
    <property type="entry name" value="DUF5753"/>
</dbReference>
<keyword evidence="3" id="KW-1185">Reference proteome</keyword>
<gene>
    <name evidence="2" type="ORF">LX83_003593</name>
</gene>
<accession>A0AAE3GEB5</accession>
<protein>
    <submittedName>
        <fullName evidence="2">Helix-turn-helix domain-containing protein</fullName>
    </submittedName>
</protein>
<dbReference type="Gene3D" id="1.10.260.40">
    <property type="entry name" value="lambda repressor-like DNA-binding domains"/>
    <property type="match status" value="1"/>
</dbReference>
<sequence>MPPRRGTRTRLRRVGKMVRDLRSAAGKTSEEAAARLKCSQPKISRMENGEVGMKLAELEALLGYYQATDQQRHQILRAWEESRQKSLWSRYADALTEKFRSFVELEADARLIQAVDILLVPGLLQTERYTRALHAAAKHFPTSISANRAVEARKVRQQRLTNDNPVQLHTIVDESALRRVVGGREVMREQLYKLLDLGKRSNIVIQILPFGAGAYATMHGAFTILSFTDPEDPTTVYREHLGGGSWVEDQAEVHQYTRTFEDLRDAALGAPESADLIRRIAADLDAE</sequence>
<comment type="caution">
    <text evidence="2">The sequence shown here is derived from an EMBL/GenBank/DDBJ whole genome shotgun (WGS) entry which is preliminary data.</text>
</comment>
<proteinExistence type="predicted"/>
<dbReference type="InterPro" id="IPR001387">
    <property type="entry name" value="Cro/C1-type_HTH"/>
</dbReference>
<dbReference type="AlphaFoldDB" id="A0AAE3GEB5"/>
<evidence type="ECO:0000313" key="3">
    <source>
        <dbReference type="Proteomes" id="UP001206128"/>
    </source>
</evidence>
<dbReference type="Pfam" id="PF13560">
    <property type="entry name" value="HTH_31"/>
    <property type="match status" value="1"/>
</dbReference>
<feature type="domain" description="HTH cro/C1-type" evidence="1">
    <location>
        <begin position="18"/>
        <end position="71"/>
    </location>
</feature>
<dbReference type="Pfam" id="PF19054">
    <property type="entry name" value="DUF5753"/>
    <property type="match status" value="1"/>
</dbReference>
<dbReference type="Proteomes" id="UP001206128">
    <property type="component" value="Unassembled WGS sequence"/>
</dbReference>
<organism evidence="2 3">
    <name type="scientific">Goodfellowiella coeruleoviolacea</name>
    <dbReference type="NCBI Taxonomy" id="334858"/>
    <lineage>
        <taxon>Bacteria</taxon>
        <taxon>Bacillati</taxon>
        <taxon>Actinomycetota</taxon>
        <taxon>Actinomycetes</taxon>
        <taxon>Pseudonocardiales</taxon>
        <taxon>Pseudonocardiaceae</taxon>
        <taxon>Goodfellowiella</taxon>
    </lineage>
</organism>
<dbReference type="PROSITE" id="PS50943">
    <property type="entry name" value="HTH_CROC1"/>
    <property type="match status" value="1"/>
</dbReference>
<dbReference type="SMART" id="SM00530">
    <property type="entry name" value="HTH_XRE"/>
    <property type="match status" value="1"/>
</dbReference>
<dbReference type="GO" id="GO:0003677">
    <property type="term" value="F:DNA binding"/>
    <property type="evidence" value="ECO:0007669"/>
    <property type="project" value="InterPro"/>
</dbReference>
<evidence type="ECO:0000313" key="2">
    <source>
        <dbReference type="EMBL" id="MCP2166721.1"/>
    </source>
</evidence>
<dbReference type="InterPro" id="IPR010982">
    <property type="entry name" value="Lambda_DNA-bd_dom_sf"/>
</dbReference>
<evidence type="ECO:0000259" key="1">
    <source>
        <dbReference type="PROSITE" id="PS50943"/>
    </source>
</evidence>
<reference evidence="2" key="1">
    <citation type="submission" date="2022-06" db="EMBL/GenBank/DDBJ databases">
        <title>Genomic Encyclopedia of Archaeal and Bacterial Type Strains, Phase II (KMG-II): from individual species to whole genera.</title>
        <authorList>
            <person name="Goeker M."/>
        </authorList>
    </citation>
    <scope>NUCLEOTIDE SEQUENCE</scope>
    <source>
        <strain evidence="2">DSM 43935</strain>
    </source>
</reference>
<dbReference type="SUPFAM" id="SSF47413">
    <property type="entry name" value="lambda repressor-like DNA-binding domains"/>
    <property type="match status" value="1"/>
</dbReference>
<dbReference type="CDD" id="cd00093">
    <property type="entry name" value="HTH_XRE"/>
    <property type="match status" value="1"/>
</dbReference>